<dbReference type="OrthoDB" id="5593200at2759"/>
<comment type="function">
    <text evidence="1">May play an important role in spermatogenesis and/or testis development.</text>
</comment>
<feature type="region of interest" description="Disordered" evidence="7">
    <location>
        <begin position="197"/>
        <end position="226"/>
    </location>
</feature>
<evidence type="ECO:0000256" key="4">
    <source>
        <dbReference type="ARBA" id="ARBA00022553"/>
    </source>
</evidence>
<evidence type="ECO:0000256" key="3">
    <source>
        <dbReference type="ARBA" id="ARBA00022473"/>
    </source>
</evidence>
<evidence type="ECO:0000256" key="6">
    <source>
        <dbReference type="ARBA" id="ARBA00022871"/>
    </source>
</evidence>
<dbReference type="GO" id="GO:0030154">
    <property type="term" value="P:cell differentiation"/>
    <property type="evidence" value="ECO:0007669"/>
    <property type="project" value="UniProtKB-KW"/>
</dbReference>
<evidence type="ECO:0000313" key="9">
    <source>
        <dbReference type="Proteomes" id="UP000838412"/>
    </source>
</evidence>
<reference evidence="8" key="1">
    <citation type="submission" date="2022-01" db="EMBL/GenBank/DDBJ databases">
        <authorList>
            <person name="Braso-Vives M."/>
        </authorList>
    </citation>
    <scope>NUCLEOTIDE SEQUENCE</scope>
</reference>
<dbReference type="InterPro" id="IPR009685">
    <property type="entry name" value="MEA1"/>
</dbReference>
<dbReference type="GO" id="GO:0007283">
    <property type="term" value="P:spermatogenesis"/>
    <property type="evidence" value="ECO:0007669"/>
    <property type="project" value="UniProtKB-KW"/>
</dbReference>
<keyword evidence="5" id="KW-0221">Differentiation</keyword>
<evidence type="ECO:0000256" key="7">
    <source>
        <dbReference type="SAM" id="MobiDB-lite"/>
    </source>
</evidence>
<evidence type="ECO:0000256" key="5">
    <source>
        <dbReference type="ARBA" id="ARBA00022782"/>
    </source>
</evidence>
<proteinExistence type="predicted"/>
<feature type="region of interest" description="Disordered" evidence="7">
    <location>
        <begin position="61"/>
        <end position="83"/>
    </location>
</feature>
<dbReference type="PANTHER" id="PTHR17005">
    <property type="entry name" value="MALE-ENHANCED ANTIGEN-1"/>
    <property type="match status" value="1"/>
</dbReference>
<evidence type="ECO:0000256" key="2">
    <source>
        <dbReference type="ARBA" id="ARBA00022245"/>
    </source>
</evidence>
<protein>
    <recommendedName>
        <fullName evidence="2">Male-enhanced antigen 1</fullName>
    </recommendedName>
</protein>
<feature type="compositionally biased region" description="Acidic residues" evidence="7">
    <location>
        <begin position="69"/>
        <end position="83"/>
    </location>
</feature>
<feature type="region of interest" description="Disordered" evidence="7">
    <location>
        <begin position="97"/>
        <end position="118"/>
    </location>
</feature>
<gene>
    <name evidence="8" type="primary">MEA1</name>
    <name evidence="8" type="ORF">BLAG_LOCUS17548</name>
</gene>
<keyword evidence="3" id="KW-0217">Developmental protein</keyword>
<feature type="compositionally biased region" description="Polar residues" evidence="7">
    <location>
        <begin position="212"/>
        <end position="226"/>
    </location>
</feature>
<dbReference type="EMBL" id="OV696689">
    <property type="protein sequence ID" value="CAH1262522.1"/>
    <property type="molecule type" value="Genomic_DNA"/>
</dbReference>
<keyword evidence="6" id="KW-0744">Spermatogenesis</keyword>
<dbReference type="Pfam" id="PF06910">
    <property type="entry name" value="MEA1"/>
    <property type="match status" value="1"/>
</dbReference>
<sequence length="226" mass="24374">MQFLAIIFFHKGGTTVKNKIICRGAEMSEPWCEIFPPGKGSLLTSNLGFVINKSLTVDSEPRRSCVEGVSDDCDDESSDEDESIDPAAAAGYQLLPQDPETVPSVHPEPTQPNQSTSAGILLGGHTSQGFPIPDAPHVEHDDFIIAADEDTTCQQPMQPEHAELVKSVMAGFQLPSSAIPRWAEEMPEDQWKAAVMSHIGKSDDNDAAQAEGTVSSQRSNQPTDNT</sequence>
<keyword evidence="4" id="KW-0597">Phosphoprotein</keyword>
<evidence type="ECO:0000256" key="1">
    <source>
        <dbReference type="ARBA" id="ARBA00002540"/>
    </source>
</evidence>
<organism evidence="8 9">
    <name type="scientific">Branchiostoma lanceolatum</name>
    <name type="common">Common lancelet</name>
    <name type="synonym">Amphioxus lanceolatum</name>
    <dbReference type="NCBI Taxonomy" id="7740"/>
    <lineage>
        <taxon>Eukaryota</taxon>
        <taxon>Metazoa</taxon>
        <taxon>Chordata</taxon>
        <taxon>Cephalochordata</taxon>
        <taxon>Leptocardii</taxon>
        <taxon>Amphioxiformes</taxon>
        <taxon>Branchiostomatidae</taxon>
        <taxon>Branchiostoma</taxon>
    </lineage>
</organism>
<keyword evidence="9" id="KW-1185">Reference proteome</keyword>
<dbReference type="Proteomes" id="UP000838412">
    <property type="component" value="Chromosome 4"/>
</dbReference>
<name>A0A8J9ZUS2_BRALA</name>
<dbReference type="AlphaFoldDB" id="A0A8J9ZUS2"/>
<accession>A0A8J9ZUS2</accession>
<evidence type="ECO:0000313" key="8">
    <source>
        <dbReference type="EMBL" id="CAH1262522.1"/>
    </source>
</evidence>